<dbReference type="GO" id="GO:0005737">
    <property type="term" value="C:cytoplasm"/>
    <property type="evidence" value="ECO:0007669"/>
    <property type="project" value="UniProtKB-SubCell"/>
</dbReference>
<dbReference type="SUPFAM" id="SSF52980">
    <property type="entry name" value="Restriction endonuclease-like"/>
    <property type="match status" value="1"/>
</dbReference>
<evidence type="ECO:0000256" key="6">
    <source>
        <dbReference type="ARBA" id="ARBA00022759"/>
    </source>
</evidence>
<dbReference type="InterPro" id="IPR011856">
    <property type="entry name" value="tRNA_endonuc-like_dom_sf"/>
</dbReference>
<dbReference type="AlphaFoldDB" id="X1LCA3"/>
<evidence type="ECO:0000256" key="10">
    <source>
        <dbReference type="ARBA" id="ARBA00023172"/>
    </source>
</evidence>
<evidence type="ECO:0000256" key="7">
    <source>
        <dbReference type="ARBA" id="ARBA00022763"/>
    </source>
</evidence>
<evidence type="ECO:0000256" key="3">
    <source>
        <dbReference type="ARBA" id="ARBA00022490"/>
    </source>
</evidence>
<keyword evidence="6" id="KW-0255">Endonuclease</keyword>
<dbReference type="InterPro" id="IPR004612">
    <property type="entry name" value="Resolv_RecU"/>
</dbReference>
<dbReference type="Gene3D" id="3.40.1350.10">
    <property type="match status" value="1"/>
</dbReference>
<keyword evidence="5" id="KW-0479">Metal-binding</keyword>
<gene>
    <name evidence="14" type="ORF">S06H3_13863</name>
</gene>
<evidence type="ECO:0000256" key="4">
    <source>
        <dbReference type="ARBA" id="ARBA00022722"/>
    </source>
</evidence>
<keyword evidence="4" id="KW-0540">Nuclease</keyword>
<keyword evidence="8" id="KW-0378">Hydrolase</keyword>
<dbReference type="GO" id="GO:0016787">
    <property type="term" value="F:hydrolase activity"/>
    <property type="evidence" value="ECO:0007669"/>
    <property type="project" value="UniProtKB-KW"/>
</dbReference>
<dbReference type="EMBL" id="BARV01006764">
    <property type="protein sequence ID" value="GAI16738.1"/>
    <property type="molecule type" value="Genomic_DNA"/>
</dbReference>
<proteinExistence type="inferred from homology"/>
<keyword evidence="9" id="KW-0460">Magnesium</keyword>
<evidence type="ECO:0000256" key="13">
    <source>
        <dbReference type="ARBA" id="ARBA00029523"/>
    </source>
</evidence>
<comment type="caution">
    <text evidence="14">The sequence shown here is derived from an EMBL/GenBank/DDBJ whole genome shotgun (WGS) entry which is preliminary data.</text>
</comment>
<protein>
    <recommendedName>
        <fullName evidence="13">Holliday junction resolvase RecU</fullName>
    </recommendedName>
</protein>
<dbReference type="GO" id="GO:0006281">
    <property type="term" value="P:DNA repair"/>
    <property type="evidence" value="ECO:0007669"/>
    <property type="project" value="UniProtKB-KW"/>
</dbReference>
<comment type="similarity">
    <text evidence="12">Belongs to the RecU family.</text>
</comment>
<evidence type="ECO:0000256" key="12">
    <source>
        <dbReference type="ARBA" id="ARBA00023447"/>
    </source>
</evidence>
<dbReference type="GO" id="GO:0006310">
    <property type="term" value="P:DNA recombination"/>
    <property type="evidence" value="ECO:0007669"/>
    <property type="project" value="UniProtKB-KW"/>
</dbReference>
<evidence type="ECO:0000256" key="9">
    <source>
        <dbReference type="ARBA" id="ARBA00022842"/>
    </source>
</evidence>
<feature type="non-terminal residue" evidence="14">
    <location>
        <position position="1"/>
    </location>
</feature>
<evidence type="ECO:0000256" key="2">
    <source>
        <dbReference type="ARBA" id="ARBA00004496"/>
    </source>
</evidence>
<dbReference type="GO" id="GO:0004519">
    <property type="term" value="F:endonuclease activity"/>
    <property type="evidence" value="ECO:0007669"/>
    <property type="project" value="UniProtKB-KW"/>
</dbReference>
<dbReference type="InterPro" id="IPR011335">
    <property type="entry name" value="Restrct_endonuc-II-like"/>
</dbReference>
<evidence type="ECO:0000256" key="1">
    <source>
        <dbReference type="ARBA" id="ARBA00001946"/>
    </source>
</evidence>
<keyword evidence="7" id="KW-0227">DNA damage</keyword>
<dbReference type="GO" id="GO:0046872">
    <property type="term" value="F:metal ion binding"/>
    <property type="evidence" value="ECO:0007669"/>
    <property type="project" value="UniProtKB-KW"/>
</dbReference>
<keyword evidence="10" id="KW-0233">DNA recombination</keyword>
<keyword evidence="3" id="KW-0963">Cytoplasm</keyword>
<name>X1LCA3_9ZZZZ</name>
<sequence length="111" mass="13119">RVAMECKSVHIPRFPFRNLEEHQEQALVEFARRYQTWSLVLINFRLPHTNACYSIPIFDYLELKKIFVSDGVKSIPVDWFSTLNLHPFSGGQVKRAKFGDRYGWKMGWVLD</sequence>
<comment type="cofactor">
    <cofactor evidence="1">
        <name>Mg(2+)</name>
        <dbReference type="ChEBI" id="CHEBI:18420"/>
    </cofactor>
</comment>
<evidence type="ECO:0000256" key="5">
    <source>
        <dbReference type="ARBA" id="ARBA00022723"/>
    </source>
</evidence>
<organism evidence="14">
    <name type="scientific">marine sediment metagenome</name>
    <dbReference type="NCBI Taxonomy" id="412755"/>
    <lineage>
        <taxon>unclassified sequences</taxon>
        <taxon>metagenomes</taxon>
        <taxon>ecological metagenomes</taxon>
    </lineage>
</organism>
<keyword evidence="11" id="KW-0234">DNA repair</keyword>
<comment type="subcellular location">
    <subcellularLocation>
        <location evidence="2">Cytoplasm</location>
    </subcellularLocation>
</comment>
<evidence type="ECO:0000256" key="8">
    <source>
        <dbReference type="ARBA" id="ARBA00022801"/>
    </source>
</evidence>
<dbReference type="GO" id="GO:0003676">
    <property type="term" value="F:nucleic acid binding"/>
    <property type="evidence" value="ECO:0007669"/>
    <property type="project" value="InterPro"/>
</dbReference>
<evidence type="ECO:0000256" key="11">
    <source>
        <dbReference type="ARBA" id="ARBA00023204"/>
    </source>
</evidence>
<reference evidence="14" key="1">
    <citation type="journal article" date="2014" name="Front. Microbiol.">
        <title>High frequency of phylogenetically diverse reductive dehalogenase-homologous genes in deep subseafloor sedimentary metagenomes.</title>
        <authorList>
            <person name="Kawai M."/>
            <person name="Futagami T."/>
            <person name="Toyoda A."/>
            <person name="Takaki Y."/>
            <person name="Nishi S."/>
            <person name="Hori S."/>
            <person name="Arai W."/>
            <person name="Tsubouchi T."/>
            <person name="Morono Y."/>
            <person name="Uchiyama I."/>
            <person name="Ito T."/>
            <person name="Fujiyama A."/>
            <person name="Inagaki F."/>
            <person name="Takami H."/>
        </authorList>
    </citation>
    <scope>NUCLEOTIDE SEQUENCE</scope>
    <source>
        <strain evidence="14">Expedition CK06-06</strain>
    </source>
</reference>
<accession>X1LCA3</accession>
<evidence type="ECO:0000313" key="14">
    <source>
        <dbReference type="EMBL" id="GAI16738.1"/>
    </source>
</evidence>
<dbReference type="Pfam" id="PF03838">
    <property type="entry name" value="RecU"/>
    <property type="match status" value="1"/>
</dbReference>